<evidence type="ECO:0000313" key="3">
    <source>
        <dbReference type="Proteomes" id="UP001163115"/>
    </source>
</evidence>
<name>A0ABY7AGT0_9FIRM</name>
<evidence type="ECO:0000259" key="1">
    <source>
        <dbReference type="Pfam" id="PF00535"/>
    </source>
</evidence>
<dbReference type="Gene3D" id="3.90.550.10">
    <property type="entry name" value="Spore Coat Polysaccharide Biosynthesis Protein SpsA, Chain A"/>
    <property type="match status" value="1"/>
</dbReference>
<gene>
    <name evidence="2" type="ORF">OW255_03045</name>
</gene>
<dbReference type="Proteomes" id="UP001163115">
    <property type="component" value="Chromosome"/>
</dbReference>
<dbReference type="SUPFAM" id="SSF53448">
    <property type="entry name" value="Nucleotide-diphospho-sugar transferases"/>
    <property type="match status" value="1"/>
</dbReference>
<evidence type="ECO:0000313" key="2">
    <source>
        <dbReference type="EMBL" id="WAJ25957.1"/>
    </source>
</evidence>
<protein>
    <submittedName>
        <fullName evidence="2">Glycosyltransferase family 2 protein</fullName>
    </submittedName>
</protein>
<dbReference type="EMBL" id="CP113524">
    <property type="protein sequence ID" value="WAJ25957.1"/>
    <property type="molecule type" value="Genomic_DNA"/>
</dbReference>
<dbReference type="PANTHER" id="PTHR43685:SF13">
    <property type="entry name" value="O ANTIGEN BIOSYNTHESIS RHAMNOSYLTRANSFERASE RFBN"/>
    <property type="match status" value="1"/>
</dbReference>
<dbReference type="Pfam" id="PF00535">
    <property type="entry name" value="Glycos_transf_2"/>
    <property type="match status" value="1"/>
</dbReference>
<dbReference type="PANTHER" id="PTHR43685">
    <property type="entry name" value="GLYCOSYLTRANSFERASE"/>
    <property type="match status" value="1"/>
</dbReference>
<dbReference type="InterPro" id="IPR029044">
    <property type="entry name" value="Nucleotide-diphossugar_trans"/>
</dbReference>
<dbReference type="InterPro" id="IPR050834">
    <property type="entry name" value="Glycosyltransf_2"/>
</dbReference>
<proteinExistence type="predicted"/>
<accession>A0ABY7AGT0</accession>
<organism evidence="2 3">
    <name type="scientific">Lacrimispora xylanolytica</name>
    <dbReference type="NCBI Taxonomy" id="29375"/>
    <lineage>
        <taxon>Bacteria</taxon>
        <taxon>Bacillati</taxon>
        <taxon>Bacillota</taxon>
        <taxon>Clostridia</taxon>
        <taxon>Lachnospirales</taxon>
        <taxon>Lachnospiraceae</taxon>
        <taxon>Lacrimispora</taxon>
    </lineage>
</organism>
<dbReference type="RefSeq" id="WP_268116570.1">
    <property type="nucleotide sequence ID" value="NZ_CP113524.1"/>
</dbReference>
<sequence>MEEKQTEKKTVDVIIPVYKPDDTLKRLLERLAAQNYPIRRIIAVNTERSYWKDHVYDHIENLEVHHVTKEEFDHGGTRNQGAGYSKADIMVFMTDDAVPADKNLIGALVNAFDQEGKNGEKVVMAYARQLPNPDCGLAEQYTRSFNYPENSRVKTREDLQGLGIKTFFASNVCCAYDREAFLEAGGFTSRTIFNEDMIYAGNAIRYRGQAVAYAAEAKVYHSHNYGCMEQFRRNFDLAVSQADHPEVFEGIRSESEGIRLVKRTIAWLVSENKIWLVPGVVVKSGFKYMGYLAGKRYRSLPTWLILRFTMNQSYWKKEPGFEGKM</sequence>
<reference evidence="2" key="1">
    <citation type="submission" date="2022-11" db="EMBL/GenBank/DDBJ databases">
        <title>Lacrimispora xylanolytica sy1, complete genome.</title>
        <authorList>
            <person name="Choi S."/>
        </authorList>
    </citation>
    <scope>NUCLEOTIDE SEQUENCE</scope>
    <source>
        <strain evidence="2">Sy1</strain>
    </source>
</reference>
<keyword evidence="3" id="KW-1185">Reference proteome</keyword>
<feature type="domain" description="Glycosyltransferase 2-like" evidence="1">
    <location>
        <begin position="13"/>
        <end position="181"/>
    </location>
</feature>
<dbReference type="InterPro" id="IPR001173">
    <property type="entry name" value="Glyco_trans_2-like"/>
</dbReference>